<dbReference type="PROSITE" id="PS50023">
    <property type="entry name" value="LIM_DOMAIN_2"/>
    <property type="match status" value="3"/>
</dbReference>
<keyword evidence="4 5" id="KW-0440">LIM domain</keyword>
<name>A0A9Q0MW84_9DIPT</name>
<gene>
    <name evidence="8" type="primary">jub</name>
    <name evidence="8" type="ORF">Bhyg_11214</name>
</gene>
<proteinExistence type="predicted"/>
<feature type="region of interest" description="Disordered" evidence="6">
    <location>
        <begin position="148"/>
        <end position="183"/>
    </location>
</feature>
<feature type="region of interest" description="Disordered" evidence="6">
    <location>
        <begin position="353"/>
        <end position="398"/>
    </location>
</feature>
<accession>A0A9Q0MW84</accession>
<organism evidence="8 9">
    <name type="scientific">Pseudolycoriella hygida</name>
    <dbReference type="NCBI Taxonomy" id="35572"/>
    <lineage>
        <taxon>Eukaryota</taxon>
        <taxon>Metazoa</taxon>
        <taxon>Ecdysozoa</taxon>
        <taxon>Arthropoda</taxon>
        <taxon>Hexapoda</taxon>
        <taxon>Insecta</taxon>
        <taxon>Pterygota</taxon>
        <taxon>Neoptera</taxon>
        <taxon>Endopterygota</taxon>
        <taxon>Diptera</taxon>
        <taxon>Nematocera</taxon>
        <taxon>Sciaroidea</taxon>
        <taxon>Sciaridae</taxon>
        <taxon>Pseudolycoriella</taxon>
    </lineage>
</organism>
<comment type="caution">
    <text evidence="8">The sequence shown here is derived from an EMBL/GenBank/DDBJ whole genome shotgun (WGS) entry which is preliminary data.</text>
</comment>
<dbReference type="AlphaFoldDB" id="A0A9Q0MW84"/>
<keyword evidence="3 5" id="KW-0862">Zinc</keyword>
<dbReference type="CDD" id="cd09352">
    <property type="entry name" value="LIM1_Ajuba_like"/>
    <property type="match status" value="1"/>
</dbReference>
<dbReference type="FunFam" id="2.10.110.10:FF:000037">
    <property type="entry name" value="LIM domain-containing protein 1"/>
    <property type="match status" value="1"/>
</dbReference>
<dbReference type="Proteomes" id="UP001151699">
    <property type="component" value="Chromosome X"/>
</dbReference>
<evidence type="ECO:0000256" key="4">
    <source>
        <dbReference type="ARBA" id="ARBA00023038"/>
    </source>
</evidence>
<dbReference type="GO" id="GO:0000932">
    <property type="term" value="C:P-body"/>
    <property type="evidence" value="ECO:0007669"/>
    <property type="project" value="TreeGrafter"/>
</dbReference>
<feature type="domain" description="LIM zinc-binding" evidence="7">
    <location>
        <begin position="511"/>
        <end position="571"/>
    </location>
</feature>
<dbReference type="GO" id="GO:0003714">
    <property type="term" value="F:transcription corepressor activity"/>
    <property type="evidence" value="ECO:0007669"/>
    <property type="project" value="TreeGrafter"/>
</dbReference>
<dbReference type="FunFam" id="2.10.110.10:FF:000028">
    <property type="entry name" value="LIM domain-containing protein 1"/>
    <property type="match status" value="1"/>
</dbReference>
<evidence type="ECO:0000259" key="7">
    <source>
        <dbReference type="PROSITE" id="PS50023"/>
    </source>
</evidence>
<dbReference type="GO" id="GO:0005667">
    <property type="term" value="C:transcription regulator complex"/>
    <property type="evidence" value="ECO:0007669"/>
    <property type="project" value="TreeGrafter"/>
</dbReference>
<dbReference type="EMBL" id="WJQU01000003">
    <property type="protein sequence ID" value="KAJ6638479.1"/>
    <property type="molecule type" value="Genomic_DNA"/>
</dbReference>
<dbReference type="InterPro" id="IPR001781">
    <property type="entry name" value="Znf_LIM"/>
</dbReference>
<dbReference type="CDD" id="cd09438">
    <property type="entry name" value="LIM3_Ajuba_like"/>
    <property type="match status" value="1"/>
</dbReference>
<dbReference type="PANTHER" id="PTHR24219">
    <property type="entry name" value="LIM DOMAIN-CONTAINING PROTEIN JUB"/>
    <property type="match status" value="1"/>
</dbReference>
<evidence type="ECO:0000256" key="3">
    <source>
        <dbReference type="ARBA" id="ARBA00022833"/>
    </source>
</evidence>
<dbReference type="PANTHER" id="PTHR24219:SF4">
    <property type="entry name" value="LIM DOMAIN-CONTAINING PROTEIN JUB"/>
    <property type="match status" value="1"/>
</dbReference>
<dbReference type="GO" id="GO:0005912">
    <property type="term" value="C:adherens junction"/>
    <property type="evidence" value="ECO:0007669"/>
    <property type="project" value="TreeGrafter"/>
</dbReference>
<dbReference type="PROSITE" id="PS00478">
    <property type="entry name" value="LIM_DOMAIN_1"/>
    <property type="match status" value="1"/>
</dbReference>
<evidence type="ECO:0000256" key="5">
    <source>
        <dbReference type="PROSITE-ProRule" id="PRU00125"/>
    </source>
</evidence>
<dbReference type="GO" id="GO:0035331">
    <property type="term" value="P:negative regulation of hippo signaling"/>
    <property type="evidence" value="ECO:0007669"/>
    <property type="project" value="TreeGrafter"/>
</dbReference>
<feature type="compositionally biased region" description="Polar residues" evidence="6">
    <location>
        <begin position="353"/>
        <end position="368"/>
    </location>
</feature>
<keyword evidence="1 5" id="KW-0479">Metal-binding</keyword>
<evidence type="ECO:0000313" key="8">
    <source>
        <dbReference type="EMBL" id="KAJ6638479.1"/>
    </source>
</evidence>
<sequence>MSHHSQSQSDPNYLLRLQNLRIDDSNRTRSMKIPSEPSDLIETITRDGQQHINARKYVSAPKYSNSKATDAFGLVKQNTPFGSVYLGNNSPTHSLSGSSHHSESPRASLIGNIVSHDHRTAPLIYENIEYCTYTPPLDNTFYGSFESTNKKAQPQVPTNGVQQSTGRYAHTPQPDPDPTPIYENLQSITGQRAQPQVSASRKTIQYSNDTISGYVQPNVQTESPYRVMAPALPAKKNNGMHSQNFNTSPKPQSLTARTSLQQSPRHNQIPVKPNISDIKQKTSLYDYHLPPKYSSYLPTYEQKPQLIPTNVSMNPNYIDDIGSDYVCMTANQKSPALLYAQKAVTTNIATSLSVSSPKQTTTTAPSEPSQRHQQDIVLPSVSPTPSQISSESGSGKHKMLTKNLLPYNVTPPRPAGPTEAQLKVEELTRQLEEEMERNEEQGEYFGICHTCGDKVTGAGAACQAMGNLYHTNCFICCSCSRALRGKAFYNVHGKVYCEEDYMYSGFQQTAEKCAICNHLIMEMILQAMGKSYHPGCFRCCVCNECLDGVPFTVDVDNKIYCVNDYHSMFAPKCACCGTGITPVEGTEETVRVVSMDKDFHVDCYICEECGMQLTDESDKRCYPYEGRLMCRACHLQKLAMQPPNSRVAEPVCATYQYMG</sequence>
<dbReference type="Gene3D" id="2.10.110.10">
    <property type="entry name" value="Cysteine Rich Protein"/>
    <property type="match status" value="3"/>
</dbReference>
<keyword evidence="2" id="KW-0677">Repeat</keyword>
<dbReference type="GO" id="GO:0046872">
    <property type="term" value="F:metal ion binding"/>
    <property type="evidence" value="ECO:0007669"/>
    <property type="project" value="UniProtKB-KW"/>
</dbReference>
<dbReference type="GO" id="GO:0001666">
    <property type="term" value="P:response to hypoxia"/>
    <property type="evidence" value="ECO:0007669"/>
    <property type="project" value="TreeGrafter"/>
</dbReference>
<dbReference type="CDD" id="cd09355">
    <property type="entry name" value="LIM2_Ajuba_like"/>
    <property type="match status" value="1"/>
</dbReference>
<dbReference type="SUPFAM" id="SSF57716">
    <property type="entry name" value="Glucocorticoid receptor-like (DNA-binding domain)"/>
    <property type="match status" value="3"/>
</dbReference>
<feature type="domain" description="LIM zinc-binding" evidence="7">
    <location>
        <begin position="446"/>
        <end position="507"/>
    </location>
</feature>
<keyword evidence="9" id="KW-1185">Reference proteome</keyword>
<dbReference type="OrthoDB" id="25414at2759"/>
<dbReference type="InterPro" id="IPR047248">
    <property type="entry name" value="Ajuba-like_LIM3"/>
</dbReference>
<feature type="compositionally biased region" description="Polar residues" evidence="6">
    <location>
        <begin position="381"/>
        <end position="393"/>
    </location>
</feature>
<dbReference type="SMART" id="SM00132">
    <property type="entry name" value="LIM"/>
    <property type="match status" value="3"/>
</dbReference>
<protein>
    <submittedName>
        <fullName evidence="8">LIM domain-containing protein jub</fullName>
    </submittedName>
</protein>
<dbReference type="GO" id="GO:0007010">
    <property type="term" value="P:cytoskeleton organization"/>
    <property type="evidence" value="ECO:0007669"/>
    <property type="project" value="TreeGrafter"/>
</dbReference>
<dbReference type="GO" id="GO:0005634">
    <property type="term" value="C:nucleus"/>
    <property type="evidence" value="ECO:0007669"/>
    <property type="project" value="TreeGrafter"/>
</dbReference>
<feature type="domain" description="LIM zinc-binding" evidence="7">
    <location>
        <begin position="574"/>
        <end position="640"/>
    </location>
</feature>
<dbReference type="InterPro" id="IPR047172">
    <property type="entry name" value="Ajuba-like"/>
</dbReference>
<reference evidence="8" key="1">
    <citation type="submission" date="2022-07" db="EMBL/GenBank/DDBJ databases">
        <authorList>
            <person name="Trinca V."/>
            <person name="Uliana J.V.C."/>
            <person name="Torres T.T."/>
            <person name="Ward R.J."/>
            <person name="Monesi N."/>
        </authorList>
    </citation>
    <scope>NUCLEOTIDE SEQUENCE</scope>
    <source>
        <strain evidence="8">HSMRA1968</strain>
        <tissue evidence="8">Whole embryos</tissue>
    </source>
</reference>
<dbReference type="Pfam" id="PF00412">
    <property type="entry name" value="LIM"/>
    <property type="match status" value="3"/>
</dbReference>
<dbReference type="InterPro" id="IPR047245">
    <property type="entry name" value="Ajuba-like_LIM1"/>
</dbReference>
<evidence type="ECO:0000256" key="1">
    <source>
        <dbReference type="ARBA" id="ARBA00022723"/>
    </source>
</evidence>
<evidence type="ECO:0000256" key="2">
    <source>
        <dbReference type="ARBA" id="ARBA00022737"/>
    </source>
</evidence>
<feature type="compositionally biased region" description="Polar residues" evidence="6">
    <location>
        <begin position="148"/>
        <end position="166"/>
    </location>
</feature>
<evidence type="ECO:0000313" key="9">
    <source>
        <dbReference type="Proteomes" id="UP001151699"/>
    </source>
</evidence>
<dbReference type="InterPro" id="IPR047247">
    <property type="entry name" value="Ajuba-like_LIM2"/>
</dbReference>
<evidence type="ECO:0000256" key="6">
    <source>
        <dbReference type="SAM" id="MobiDB-lite"/>
    </source>
</evidence>